<feature type="transmembrane region" description="Helical" evidence="8">
    <location>
        <begin position="235"/>
        <end position="255"/>
    </location>
</feature>
<keyword evidence="4 8" id="KW-1003">Cell membrane</keyword>
<comment type="similarity">
    <text evidence="2 8">Belongs to the 4-toluene sulfonate uptake permease (TSUP) (TC 2.A.102) family.</text>
</comment>
<keyword evidence="6 8" id="KW-1133">Transmembrane helix</keyword>
<dbReference type="GO" id="GO:0005886">
    <property type="term" value="C:plasma membrane"/>
    <property type="evidence" value="ECO:0007669"/>
    <property type="project" value="UniProtKB-SubCell"/>
</dbReference>
<feature type="transmembrane region" description="Helical" evidence="8">
    <location>
        <begin position="71"/>
        <end position="89"/>
    </location>
</feature>
<dbReference type="EMBL" id="FJNE01000006">
    <property type="protein sequence ID" value="CZQ96322.1"/>
    <property type="molecule type" value="Genomic_DNA"/>
</dbReference>
<evidence type="ECO:0000256" key="1">
    <source>
        <dbReference type="ARBA" id="ARBA00004651"/>
    </source>
</evidence>
<name>A0A143YS54_9LACT</name>
<dbReference type="PANTHER" id="PTHR30269:SF38">
    <property type="entry name" value="SULFITE EXPORTER TAUE_SAFE"/>
    <property type="match status" value="1"/>
</dbReference>
<feature type="transmembrane region" description="Helical" evidence="8">
    <location>
        <begin position="109"/>
        <end position="127"/>
    </location>
</feature>
<evidence type="ECO:0000313" key="10">
    <source>
        <dbReference type="Proteomes" id="UP000242754"/>
    </source>
</evidence>
<dbReference type="Proteomes" id="UP000242754">
    <property type="component" value="Unassembled WGS sequence"/>
</dbReference>
<keyword evidence="5 8" id="KW-0812">Transmembrane</keyword>
<gene>
    <name evidence="9" type="ORF">Tpal_1989</name>
</gene>
<evidence type="ECO:0000256" key="5">
    <source>
        <dbReference type="ARBA" id="ARBA00022692"/>
    </source>
</evidence>
<feature type="transmembrane region" description="Helical" evidence="8">
    <location>
        <begin position="175"/>
        <end position="195"/>
    </location>
</feature>
<evidence type="ECO:0000256" key="8">
    <source>
        <dbReference type="RuleBase" id="RU363041"/>
    </source>
</evidence>
<keyword evidence="3" id="KW-0813">Transport</keyword>
<keyword evidence="7 8" id="KW-0472">Membrane</keyword>
<comment type="subcellular location">
    <subcellularLocation>
        <location evidence="1 8">Cell membrane</location>
        <topology evidence="1 8">Multi-pass membrane protein</topology>
    </subcellularLocation>
</comment>
<dbReference type="Pfam" id="PF01925">
    <property type="entry name" value="TauE"/>
    <property type="match status" value="1"/>
</dbReference>
<reference evidence="9 10" key="1">
    <citation type="submission" date="2016-02" db="EMBL/GenBank/DDBJ databases">
        <authorList>
            <person name="Wen L."/>
            <person name="He K."/>
            <person name="Yang H."/>
        </authorList>
    </citation>
    <scope>NUCLEOTIDE SEQUENCE [LARGE SCALE GENOMIC DNA]</scope>
    <source>
        <strain evidence="9">Trichococcus palustris</strain>
    </source>
</reference>
<evidence type="ECO:0000256" key="4">
    <source>
        <dbReference type="ARBA" id="ARBA00022475"/>
    </source>
</evidence>
<evidence type="ECO:0000256" key="6">
    <source>
        <dbReference type="ARBA" id="ARBA00022989"/>
    </source>
</evidence>
<evidence type="ECO:0000313" key="9">
    <source>
        <dbReference type="EMBL" id="CZQ96322.1"/>
    </source>
</evidence>
<protein>
    <recommendedName>
        <fullName evidence="8">Probable membrane transporter protein</fullName>
    </recommendedName>
</protein>
<evidence type="ECO:0000256" key="2">
    <source>
        <dbReference type="ARBA" id="ARBA00009142"/>
    </source>
</evidence>
<dbReference type="STRING" id="140314.SAMN04488076_10426"/>
<dbReference type="PANTHER" id="PTHR30269">
    <property type="entry name" value="TRANSMEMBRANE PROTEIN YFCA"/>
    <property type="match status" value="1"/>
</dbReference>
<dbReference type="InterPro" id="IPR002781">
    <property type="entry name" value="TM_pro_TauE-like"/>
</dbReference>
<organism evidence="9 10">
    <name type="scientific">Trichococcus palustris</name>
    <dbReference type="NCBI Taxonomy" id="140314"/>
    <lineage>
        <taxon>Bacteria</taxon>
        <taxon>Bacillati</taxon>
        <taxon>Bacillota</taxon>
        <taxon>Bacilli</taxon>
        <taxon>Lactobacillales</taxon>
        <taxon>Carnobacteriaceae</taxon>
        <taxon>Trichococcus</taxon>
    </lineage>
</organism>
<feature type="transmembrane region" description="Helical" evidence="8">
    <location>
        <begin position="30"/>
        <end position="50"/>
    </location>
</feature>
<feature type="transmembrane region" description="Helical" evidence="8">
    <location>
        <begin position="139"/>
        <end position="155"/>
    </location>
</feature>
<evidence type="ECO:0000256" key="7">
    <source>
        <dbReference type="ARBA" id="ARBA00023136"/>
    </source>
</evidence>
<keyword evidence="10" id="KW-1185">Reference proteome</keyword>
<dbReference type="AlphaFoldDB" id="A0A143YS54"/>
<proteinExistence type="inferred from homology"/>
<dbReference type="InterPro" id="IPR052017">
    <property type="entry name" value="TSUP"/>
</dbReference>
<feature type="transmembrane region" description="Helical" evidence="8">
    <location>
        <begin position="207"/>
        <end position="229"/>
    </location>
</feature>
<evidence type="ECO:0000256" key="3">
    <source>
        <dbReference type="ARBA" id="ARBA00022448"/>
    </source>
</evidence>
<accession>A0A143YS54</accession>
<sequence length="256" mass="26994">MYVIVCLVALGASFLALFSGFGLSTLLLPAFALFFPLETAIAMTAVVHFANNAFKLVLVGRKADKEVLLKFALPGIVAAFAGAWLLNYFSELPPITSYTIGQQGFQITAVKVVIGLLMIGFSLLELLPRFEKMAFDKKWLPLGGALSGFFGGLSGHQGAFRSAFLSKAGLEKEAFIATGVVAAFLIDLTRLSVYFGHLNTIGRDADWALVAAAIVAAFAGALVGAQLLGKVTLRVVKIIVGVMLALVGILLAVGLI</sequence>